<evidence type="ECO:0000313" key="2">
    <source>
        <dbReference type="Proteomes" id="UP000663848"/>
    </source>
</evidence>
<dbReference type="AlphaFoldDB" id="A0A822BQ33"/>
<dbReference type="Proteomes" id="UP000663848">
    <property type="component" value="Unassembled WGS sequence"/>
</dbReference>
<protein>
    <submittedName>
        <fullName evidence="1">Uncharacterized protein</fullName>
    </submittedName>
</protein>
<feature type="non-terminal residue" evidence="1">
    <location>
        <position position="173"/>
    </location>
</feature>
<proteinExistence type="predicted"/>
<dbReference type="EMBL" id="CAJOBR010037689">
    <property type="protein sequence ID" value="CAF5017559.1"/>
    <property type="molecule type" value="Genomic_DNA"/>
</dbReference>
<evidence type="ECO:0000313" key="1">
    <source>
        <dbReference type="EMBL" id="CAF5017559.1"/>
    </source>
</evidence>
<reference evidence="1" key="1">
    <citation type="submission" date="2021-02" db="EMBL/GenBank/DDBJ databases">
        <authorList>
            <person name="Nowell W R."/>
        </authorList>
    </citation>
    <scope>NUCLEOTIDE SEQUENCE</scope>
</reference>
<comment type="caution">
    <text evidence="1">The sequence shown here is derived from an EMBL/GenBank/DDBJ whole genome shotgun (WGS) entry which is preliminary data.</text>
</comment>
<name>A0A822BQ33_9BILA</name>
<feature type="non-terminal residue" evidence="1">
    <location>
        <position position="1"/>
    </location>
</feature>
<organism evidence="1 2">
    <name type="scientific">Rotaria socialis</name>
    <dbReference type="NCBI Taxonomy" id="392032"/>
    <lineage>
        <taxon>Eukaryota</taxon>
        <taxon>Metazoa</taxon>
        <taxon>Spiralia</taxon>
        <taxon>Gnathifera</taxon>
        <taxon>Rotifera</taxon>
        <taxon>Eurotatoria</taxon>
        <taxon>Bdelloidea</taxon>
        <taxon>Philodinida</taxon>
        <taxon>Philodinidae</taxon>
        <taxon>Rotaria</taxon>
    </lineage>
</organism>
<sequence>TSMQIIWQATINECKSQEEVDILKQHLYIKRLPKSFDYLDESFSKIENKLARPIYNDNTRTTISTHHRKIIAQNKFDLMKLYINMAEAAVRGYRQYGEDEKQNLINRMIKDPCRQVYIEQFIKAIEERQNHIRQHTQYQTQRRIHFFYRRSDDHRKHWHRRSSYRLNLYWDIL</sequence>
<accession>A0A822BQ33</accession>
<gene>
    <name evidence="1" type="ORF">QYT958_LOCUS39658</name>
</gene>